<dbReference type="PANTHER" id="PTHR45689:SF5">
    <property type="entry name" value="I[[H]] CHANNEL, ISOFORM E"/>
    <property type="match status" value="1"/>
</dbReference>
<feature type="domain" description="Cyclic nucleotide-binding" evidence="2">
    <location>
        <begin position="292"/>
        <end position="407"/>
    </location>
</feature>
<dbReference type="InterPro" id="IPR018490">
    <property type="entry name" value="cNMP-bd_dom_sf"/>
</dbReference>
<dbReference type="EMBL" id="MCGO01000053">
    <property type="protein sequence ID" value="ORY36812.1"/>
    <property type="molecule type" value="Genomic_DNA"/>
</dbReference>
<keyword evidence="1" id="KW-0812">Transmembrane</keyword>
<dbReference type="Proteomes" id="UP000193642">
    <property type="component" value="Unassembled WGS sequence"/>
</dbReference>
<dbReference type="PROSITE" id="PS50042">
    <property type="entry name" value="CNMP_BINDING_3"/>
    <property type="match status" value="1"/>
</dbReference>
<accession>A0A1Y2BQ01</accession>
<dbReference type="CDD" id="cd00038">
    <property type="entry name" value="CAP_ED"/>
    <property type="match status" value="1"/>
</dbReference>
<dbReference type="SUPFAM" id="SSF51206">
    <property type="entry name" value="cAMP-binding domain-like"/>
    <property type="match status" value="1"/>
</dbReference>
<reference evidence="3 4" key="1">
    <citation type="submission" date="2016-07" db="EMBL/GenBank/DDBJ databases">
        <title>Pervasive Adenine N6-methylation of Active Genes in Fungi.</title>
        <authorList>
            <consortium name="DOE Joint Genome Institute"/>
            <person name="Mondo S.J."/>
            <person name="Dannebaum R.O."/>
            <person name="Kuo R.C."/>
            <person name="Labutti K."/>
            <person name="Haridas S."/>
            <person name="Kuo A."/>
            <person name="Salamov A."/>
            <person name="Ahrendt S.R."/>
            <person name="Lipzen A."/>
            <person name="Sullivan W."/>
            <person name="Andreopoulos W.B."/>
            <person name="Clum A."/>
            <person name="Lindquist E."/>
            <person name="Daum C."/>
            <person name="Ramamoorthy G.K."/>
            <person name="Gryganskyi A."/>
            <person name="Culley D."/>
            <person name="Magnuson J.K."/>
            <person name="James T.Y."/>
            <person name="O'Malley M.A."/>
            <person name="Stajich J.E."/>
            <person name="Spatafora J.W."/>
            <person name="Visel A."/>
            <person name="Grigoriev I.V."/>
        </authorList>
    </citation>
    <scope>NUCLEOTIDE SEQUENCE [LARGE SCALE GENOMIC DNA]</scope>
    <source>
        <strain evidence="3 4">JEL800</strain>
    </source>
</reference>
<evidence type="ECO:0000313" key="4">
    <source>
        <dbReference type="Proteomes" id="UP000193642"/>
    </source>
</evidence>
<organism evidence="3 4">
    <name type="scientific">Rhizoclosmatium globosum</name>
    <dbReference type="NCBI Taxonomy" id="329046"/>
    <lineage>
        <taxon>Eukaryota</taxon>
        <taxon>Fungi</taxon>
        <taxon>Fungi incertae sedis</taxon>
        <taxon>Chytridiomycota</taxon>
        <taxon>Chytridiomycota incertae sedis</taxon>
        <taxon>Chytridiomycetes</taxon>
        <taxon>Chytridiales</taxon>
        <taxon>Chytriomycetaceae</taxon>
        <taxon>Rhizoclosmatium</taxon>
    </lineage>
</organism>
<gene>
    <name evidence="3" type="ORF">BCR33DRAFT_721749</name>
</gene>
<evidence type="ECO:0000256" key="1">
    <source>
        <dbReference type="SAM" id="Phobius"/>
    </source>
</evidence>
<keyword evidence="1" id="KW-0472">Membrane</keyword>
<dbReference type="InterPro" id="IPR051413">
    <property type="entry name" value="K/Na_HCN_channel"/>
</dbReference>
<dbReference type="InterPro" id="IPR018488">
    <property type="entry name" value="cNMP-bd_CS"/>
</dbReference>
<dbReference type="InterPro" id="IPR014710">
    <property type="entry name" value="RmlC-like_jellyroll"/>
</dbReference>
<feature type="transmembrane region" description="Helical" evidence="1">
    <location>
        <begin position="147"/>
        <end position="168"/>
    </location>
</feature>
<feature type="transmembrane region" description="Helical" evidence="1">
    <location>
        <begin position="49"/>
        <end position="69"/>
    </location>
</feature>
<evidence type="ECO:0000313" key="3">
    <source>
        <dbReference type="EMBL" id="ORY36812.1"/>
    </source>
</evidence>
<sequence length="429" mass="49379">MTVVYCIDSAILLATPHPPSSTLNSMYTLREYEIHRPLLRQWVRQRSDLILIMIEVVPIIPFEIIFSHWNYGPLLFLIRLIRLYKLSKLSSRCALLTRFKAQFNKAAGFSVSEIIPILIAMIFFLHFNACSIYYFGKITGFIGWQEIWAGFDGAGVFEVYAFTFYKAVGNMFPSAFGPHTATEQLVQAFYVVMSAVLYAVFIGAISSATMSINPSGRLYTQKMEELGDYVKWKNLNPETQVKIFSYYETKYRGKYFEEEALLLEMNESLRTEISVQNTRALLERVPFLRRQMNDGRDDIFFARLASACHAQYYVKNDYVTKQGDYGFDMYFILSGAVNVFVNGRRVVTLFDGAYFGEIALIAKILRTATVQATSPSVLYRLTYNDFHGIIAEFEDMKLRIAMLMMEHEQRLKNADTTEAAVAKMRKENQ</sequence>
<dbReference type="GO" id="GO:0003254">
    <property type="term" value="P:regulation of membrane depolarization"/>
    <property type="evidence" value="ECO:0007669"/>
    <property type="project" value="TreeGrafter"/>
</dbReference>
<dbReference type="SMART" id="SM00100">
    <property type="entry name" value="cNMP"/>
    <property type="match status" value="1"/>
</dbReference>
<dbReference type="PANTHER" id="PTHR45689">
    <property type="entry name" value="I[[H]] CHANNEL, ISOFORM E"/>
    <property type="match status" value="1"/>
</dbReference>
<dbReference type="AlphaFoldDB" id="A0A1Y2BQ01"/>
<feature type="transmembrane region" description="Helical" evidence="1">
    <location>
        <begin position="114"/>
        <end position="135"/>
    </location>
</feature>
<feature type="transmembrane region" description="Helical" evidence="1">
    <location>
        <begin position="188"/>
        <end position="212"/>
    </location>
</feature>
<dbReference type="PROSITE" id="PS00889">
    <property type="entry name" value="CNMP_BINDING_2"/>
    <property type="match status" value="1"/>
</dbReference>
<dbReference type="SUPFAM" id="SSF81324">
    <property type="entry name" value="Voltage-gated potassium channels"/>
    <property type="match status" value="1"/>
</dbReference>
<dbReference type="Gene3D" id="2.60.120.10">
    <property type="entry name" value="Jelly Rolls"/>
    <property type="match status" value="1"/>
</dbReference>
<dbReference type="OrthoDB" id="2152421at2759"/>
<name>A0A1Y2BQ01_9FUNG</name>
<dbReference type="Gene3D" id="1.10.287.70">
    <property type="match status" value="1"/>
</dbReference>
<dbReference type="GO" id="GO:0035725">
    <property type="term" value="P:sodium ion transmembrane transport"/>
    <property type="evidence" value="ECO:0007669"/>
    <property type="project" value="TreeGrafter"/>
</dbReference>
<dbReference type="InterPro" id="IPR000595">
    <property type="entry name" value="cNMP-bd_dom"/>
</dbReference>
<dbReference type="PRINTS" id="PR00103">
    <property type="entry name" value="CAMPKINASE"/>
</dbReference>
<dbReference type="GO" id="GO:0098855">
    <property type="term" value="C:HCN channel complex"/>
    <property type="evidence" value="ECO:0007669"/>
    <property type="project" value="TreeGrafter"/>
</dbReference>
<keyword evidence="1" id="KW-1133">Transmembrane helix</keyword>
<protein>
    <submittedName>
        <fullName evidence="3">Camp-binding domain-like protein</fullName>
    </submittedName>
</protein>
<proteinExistence type="predicted"/>
<comment type="caution">
    <text evidence="3">The sequence shown here is derived from an EMBL/GenBank/DDBJ whole genome shotgun (WGS) entry which is preliminary data.</text>
</comment>
<dbReference type="Pfam" id="PF00027">
    <property type="entry name" value="cNMP_binding"/>
    <property type="match status" value="1"/>
</dbReference>
<keyword evidence="4" id="KW-1185">Reference proteome</keyword>
<dbReference type="GO" id="GO:0005249">
    <property type="term" value="F:voltage-gated potassium channel activity"/>
    <property type="evidence" value="ECO:0007669"/>
    <property type="project" value="TreeGrafter"/>
</dbReference>
<dbReference type="Gene3D" id="1.10.287.630">
    <property type="entry name" value="Helix hairpin bin"/>
    <property type="match status" value="1"/>
</dbReference>
<evidence type="ECO:0000259" key="2">
    <source>
        <dbReference type="PROSITE" id="PS50042"/>
    </source>
</evidence>